<feature type="repeat" description="TPR" evidence="3">
    <location>
        <begin position="235"/>
        <end position="268"/>
    </location>
</feature>
<dbReference type="PANTHER" id="PTHR12558:SF33">
    <property type="entry name" value="BLL7664 PROTEIN"/>
    <property type="match status" value="1"/>
</dbReference>
<evidence type="ECO:0000313" key="6">
    <source>
        <dbReference type="Proteomes" id="UP001053296"/>
    </source>
</evidence>
<accession>A0ABN6EWQ3</accession>
<evidence type="ECO:0000256" key="4">
    <source>
        <dbReference type="SAM" id="MobiDB-lite"/>
    </source>
</evidence>
<dbReference type="Gene3D" id="1.25.40.10">
    <property type="entry name" value="Tetratricopeptide repeat domain"/>
    <property type="match status" value="2"/>
</dbReference>
<dbReference type="SMART" id="SM00028">
    <property type="entry name" value="TPR"/>
    <property type="match status" value="3"/>
</dbReference>
<reference evidence="5" key="1">
    <citation type="journal article" date="2022" name="Arch. Microbiol.">
        <title>Pseudodesulfovibrio sediminis sp. nov., a mesophilic and neutrophilic sulfate-reducing bacterium isolated from sediment of a brackish lake.</title>
        <authorList>
            <person name="Takahashi A."/>
            <person name="Kojima H."/>
            <person name="Watanabe M."/>
            <person name="Fukui M."/>
        </authorList>
    </citation>
    <scope>NUCLEOTIDE SEQUENCE</scope>
    <source>
        <strain evidence="5">SF6</strain>
    </source>
</reference>
<keyword evidence="2 3" id="KW-0802">TPR repeat</keyword>
<feature type="repeat" description="TPR" evidence="3">
    <location>
        <begin position="163"/>
        <end position="196"/>
    </location>
</feature>
<dbReference type="EMBL" id="AP024485">
    <property type="protein sequence ID" value="BCS89456.1"/>
    <property type="molecule type" value="Genomic_DNA"/>
</dbReference>
<dbReference type="RefSeq" id="WP_229591427.1">
    <property type="nucleotide sequence ID" value="NZ_AP024485.1"/>
</dbReference>
<feature type="region of interest" description="Disordered" evidence="4">
    <location>
        <begin position="1"/>
        <end position="34"/>
    </location>
</feature>
<name>A0ABN6EWQ3_9BACT</name>
<organism evidence="5 6">
    <name type="scientific">Pseudodesulfovibrio sediminis</name>
    <dbReference type="NCBI Taxonomy" id="2810563"/>
    <lineage>
        <taxon>Bacteria</taxon>
        <taxon>Pseudomonadati</taxon>
        <taxon>Thermodesulfobacteriota</taxon>
        <taxon>Desulfovibrionia</taxon>
        <taxon>Desulfovibrionales</taxon>
        <taxon>Desulfovibrionaceae</taxon>
    </lineage>
</organism>
<evidence type="ECO:0000313" key="5">
    <source>
        <dbReference type="EMBL" id="BCS89456.1"/>
    </source>
</evidence>
<keyword evidence="6" id="KW-1185">Reference proteome</keyword>
<gene>
    <name evidence="5" type="ORF">PSDVSF_26980</name>
</gene>
<keyword evidence="1" id="KW-0677">Repeat</keyword>
<dbReference type="Pfam" id="PF13432">
    <property type="entry name" value="TPR_16"/>
    <property type="match status" value="1"/>
</dbReference>
<evidence type="ECO:0000256" key="2">
    <source>
        <dbReference type="ARBA" id="ARBA00022803"/>
    </source>
</evidence>
<dbReference type="PROSITE" id="PS50005">
    <property type="entry name" value="TPR"/>
    <property type="match status" value="3"/>
</dbReference>
<dbReference type="InterPro" id="IPR011990">
    <property type="entry name" value="TPR-like_helical_dom_sf"/>
</dbReference>
<evidence type="ECO:0008006" key="7">
    <source>
        <dbReference type="Google" id="ProtNLM"/>
    </source>
</evidence>
<dbReference type="Pfam" id="PF07719">
    <property type="entry name" value="TPR_2"/>
    <property type="match status" value="1"/>
</dbReference>
<evidence type="ECO:0000256" key="1">
    <source>
        <dbReference type="ARBA" id="ARBA00022737"/>
    </source>
</evidence>
<dbReference type="InterPro" id="IPR019734">
    <property type="entry name" value="TPR_rpt"/>
</dbReference>
<dbReference type="Proteomes" id="UP001053296">
    <property type="component" value="Chromosome"/>
</dbReference>
<dbReference type="SUPFAM" id="SSF48452">
    <property type="entry name" value="TPR-like"/>
    <property type="match status" value="1"/>
</dbReference>
<dbReference type="InterPro" id="IPR013105">
    <property type="entry name" value="TPR_2"/>
</dbReference>
<proteinExistence type="predicted"/>
<evidence type="ECO:0000256" key="3">
    <source>
        <dbReference type="PROSITE-ProRule" id="PRU00339"/>
    </source>
</evidence>
<dbReference type="PANTHER" id="PTHR12558">
    <property type="entry name" value="CELL DIVISION CYCLE 16,23,27"/>
    <property type="match status" value="1"/>
</dbReference>
<sequence>MTQDENRPDEKPAPPGGQSASKVEQDPLPSVDIPGDVEIEKISGAFSSQTVSKVGTGTTQRKAVQKAFWYAEEGEPDAEGNRLVLVQPLNNNNVPSGPKESVPLVDFLERYNPEIEYYQEHVFPRIKEMNSTLKRAEAQREQGALYSAQFEFEAALSFDEKNVRANFGLGLTYMERGESEKAGDIFERLVSLDAAFSPEHKHLFNEFGINLRKSKLLDQAVDYYSRALEITEDDDNLYYNVARAYFERGDLDECRESLRKALALNPTHEAATKFMAYLDKDA</sequence>
<feature type="compositionally biased region" description="Basic and acidic residues" evidence="4">
    <location>
        <begin position="1"/>
        <end position="12"/>
    </location>
</feature>
<protein>
    <recommendedName>
        <fullName evidence="7">Tetratricopeptide repeat protein</fullName>
    </recommendedName>
</protein>
<feature type="repeat" description="TPR" evidence="3">
    <location>
        <begin position="201"/>
        <end position="234"/>
    </location>
</feature>